<dbReference type="PANTHER" id="PTHR45868:SF86">
    <property type="entry name" value="HMA DOMAIN-CONTAINING PROTEIN"/>
    <property type="match status" value="1"/>
</dbReference>
<keyword evidence="2" id="KW-0479">Metal-binding</keyword>
<gene>
    <name evidence="8" type="ORF">O6P43_021734</name>
</gene>
<dbReference type="PANTHER" id="PTHR45868">
    <property type="entry name" value="HEAVY METAL-ASSOCIATED ISOPRENYLATED PLANT PROTEIN 33-RELATED"/>
    <property type="match status" value="1"/>
</dbReference>
<proteinExistence type="inferred from homology"/>
<dbReference type="KEGG" id="qsa:O6P43_021734"/>
<protein>
    <submittedName>
        <fullName evidence="8">Heavy metal-associated isoprenylated plant protein 36</fullName>
    </submittedName>
</protein>
<feature type="domain" description="HMA" evidence="7">
    <location>
        <begin position="15"/>
        <end position="79"/>
    </location>
</feature>
<feature type="compositionally biased region" description="Basic and acidic residues" evidence="6">
    <location>
        <begin position="98"/>
        <end position="130"/>
    </location>
</feature>
<dbReference type="AlphaFoldDB" id="A0AAD7LBG2"/>
<sequence>MDGKCAEPASEHLNYQTMFLKVSIHCEGCKRKVKKVLQSIDGSVFTTTIDSQQQKVTVTGSVGIETLIKKLNKAGKIAEKWPESFTGNGKKSGKSKNKKELRDPETDEIHQVSSEKPEDRKLNNSDKNRGGEIAGKSQSIDSKIGGKSTGNSPAGDQSSALDNQGKQSDEAAVKSNGKKKKKGQNSNNGSGGSGSPSAGAPAPTSTGFQSPSLALGPEMDQVNTSLTYPNPSSFYFPMVYAANYNSIYPFAKMGPTYYVPQPPNTCAGIPQETYQVQPSPLVSFEIFSDENANGCSIM</sequence>
<feature type="region of interest" description="Disordered" evidence="6">
    <location>
        <begin position="82"/>
        <end position="216"/>
    </location>
</feature>
<dbReference type="Proteomes" id="UP001163823">
    <property type="component" value="Chromosome 9"/>
</dbReference>
<accession>A0AAD7LBG2</accession>
<organism evidence="8 9">
    <name type="scientific">Quillaja saponaria</name>
    <name type="common">Soap bark tree</name>
    <dbReference type="NCBI Taxonomy" id="32244"/>
    <lineage>
        <taxon>Eukaryota</taxon>
        <taxon>Viridiplantae</taxon>
        <taxon>Streptophyta</taxon>
        <taxon>Embryophyta</taxon>
        <taxon>Tracheophyta</taxon>
        <taxon>Spermatophyta</taxon>
        <taxon>Magnoliopsida</taxon>
        <taxon>eudicotyledons</taxon>
        <taxon>Gunneridae</taxon>
        <taxon>Pentapetalae</taxon>
        <taxon>rosids</taxon>
        <taxon>fabids</taxon>
        <taxon>Fabales</taxon>
        <taxon>Quillajaceae</taxon>
        <taxon>Quillaja</taxon>
    </lineage>
</organism>
<keyword evidence="3" id="KW-0449">Lipoprotein</keyword>
<evidence type="ECO:0000256" key="2">
    <source>
        <dbReference type="ARBA" id="ARBA00022723"/>
    </source>
</evidence>
<dbReference type="GO" id="GO:0046872">
    <property type="term" value="F:metal ion binding"/>
    <property type="evidence" value="ECO:0007669"/>
    <property type="project" value="UniProtKB-KW"/>
</dbReference>
<comment type="similarity">
    <text evidence="5">Belongs to the HIPP family.</text>
</comment>
<evidence type="ECO:0000256" key="5">
    <source>
        <dbReference type="ARBA" id="ARBA00024045"/>
    </source>
</evidence>
<dbReference type="Pfam" id="PF00403">
    <property type="entry name" value="HMA"/>
    <property type="match status" value="1"/>
</dbReference>
<keyword evidence="9" id="KW-1185">Reference proteome</keyword>
<evidence type="ECO:0000256" key="4">
    <source>
        <dbReference type="ARBA" id="ARBA00023289"/>
    </source>
</evidence>
<evidence type="ECO:0000256" key="1">
    <source>
        <dbReference type="ARBA" id="ARBA00022481"/>
    </source>
</evidence>
<evidence type="ECO:0000313" key="8">
    <source>
        <dbReference type="EMBL" id="KAJ7955084.1"/>
    </source>
</evidence>
<keyword evidence="4" id="KW-0636">Prenylation</keyword>
<dbReference type="InterPro" id="IPR006121">
    <property type="entry name" value="HMA_dom"/>
</dbReference>
<feature type="compositionally biased region" description="Polar residues" evidence="6">
    <location>
        <begin position="203"/>
        <end position="212"/>
    </location>
</feature>
<dbReference type="Gene3D" id="3.30.70.100">
    <property type="match status" value="1"/>
</dbReference>
<name>A0AAD7LBG2_QUISA</name>
<keyword evidence="1" id="KW-0488">Methylation</keyword>
<evidence type="ECO:0000259" key="7">
    <source>
        <dbReference type="PROSITE" id="PS50846"/>
    </source>
</evidence>
<reference evidence="8" key="1">
    <citation type="journal article" date="2023" name="Science">
        <title>Elucidation of the pathway for biosynthesis of saponin adjuvants from the soapbark tree.</title>
        <authorList>
            <person name="Reed J."/>
            <person name="Orme A."/>
            <person name="El-Demerdash A."/>
            <person name="Owen C."/>
            <person name="Martin L.B.B."/>
            <person name="Misra R.C."/>
            <person name="Kikuchi S."/>
            <person name="Rejzek M."/>
            <person name="Martin A.C."/>
            <person name="Harkess A."/>
            <person name="Leebens-Mack J."/>
            <person name="Louveau T."/>
            <person name="Stephenson M.J."/>
            <person name="Osbourn A."/>
        </authorList>
    </citation>
    <scope>NUCLEOTIDE SEQUENCE</scope>
    <source>
        <strain evidence="8">S10</strain>
    </source>
</reference>
<dbReference type="InterPro" id="IPR036163">
    <property type="entry name" value="HMA_dom_sf"/>
</dbReference>
<dbReference type="CDD" id="cd00371">
    <property type="entry name" value="HMA"/>
    <property type="match status" value="1"/>
</dbReference>
<evidence type="ECO:0000256" key="3">
    <source>
        <dbReference type="ARBA" id="ARBA00023288"/>
    </source>
</evidence>
<dbReference type="EMBL" id="JARAOO010000009">
    <property type="protein sequence ID" value="KAJ7955084.1"/>
    <property type="molecule type" value="Genomic_DNA"/>
</dbReference>
<evidence type="ECO:0000313" key="9">
    <source>
        <dbReference type="Proteomes" id="UP001163823"/>
    </source>
</evidence>
<dbReference type="SUPFAM" id="SSF55008">
    <property type="entry name" value="HMA, heavy metal-associated domain"/>
    <property type="match status" value="1"/>
</dbReference>
<dbReference type="PROSITE" id="PS50846">
    <property type="entry name" value="HMA_2"/>
    <property type="match status" value="1"/>
</dbReference>
<evidence type="ECO:0000256" key="6">
    <source>
        <dbReference type="SAM" id="MobiDB-lite"/>
    </source>
</evidence>
<comment type="caution">
    <text evidence="8">The sequence shown here is derived from an EMBL/GenBank/DDBJ whole genome shotgun (WGS) entry which is preliminary data.</text>
</comment>
<feature type="compositionally biased region" description="Polar residues" evidence="6">
    <location>
        <begin position="149"/>
        <end position="166"/>
    </location>
</feature>